<dbReference type="InterPro" id="IPR050109">
    <property type="entry name" value="HTH-type_TetR-like_transc_reg"/>
</dbReference>
<comment type="caution">
    <text evidence="6">The sequence shown here is derived from an EMBL/GenBank/DDBJ whole genome shotgun (WGS) entry which is preliminary data.</text>
</comment>
<dbReference type="PANTHER" id="PTHR30055:SF201">
    <property type="entry name" value="TRANSCRIPTIONAL REGULATORY PROTEIN"/>
    <property type="match status" value="1"/>
</dbReference>
<dbReference type="SUPFAM" id="SSF46689">
    <property type="entry name" value="Homeodomain-like"/>
    <property type="match status" value="1"/>
</dbReference>
<feature type="DNA-binding region" description="H-T-H motif" evidence="4">
    <location>
        <begin position="37"/>
        <end position="56"/>
    </location>
</feature>
<name>A0ABU6JJ31_9BURK</name>
<dbReference type="SUPFAM" id="SSF48498">
    <property type="entry name" value="Tetracyclin repressor-like, C-terminal domain"/>
    <property type="match status" value="1"/>
</dbReference>
<protein>
    <submittedName>
        <fullName evidence="6">TetR/AcrR family transcriptional regulator</fullName>
    </submittedName>
</protein>
<dbReference type="PRINTS" id="PR00455">
    <property type="entry name" value="HTHTETR"/>
</dbReference>
<evidence type="ECO:0000313" key="6">
    <source>
        <dbReference type="EMBL" id="MEC4723695.1"/>
    </source>
</evidence>
<dbReference type="Pfam" id="PF13305">
    <property type="entry name" value="TetR_C_33"/>
    <property type="match status" value="1"/>
</dbReference>
<organism evidence="6 7">
    <name type="scientific">Noviherbaspirillum album</name>
    <dbReference type="NCBI Taxonomy" id="3080276"/>
    <lineage>
        <taxon>Bacteria</taxon>
        <taxon>Pseudomonadati</taxon>
        <taxon>Pseudomonadota</taxon>
        <taxon>Betaproteobacteria</taxon>
        <taxon>Burkholderiales</taxon>
        <taxon>Oxalobacteraceae</taxon>
        <taxon>Noviherbaspirillum</taxon>
    </lineage>
</organism>
<gene>
    <name evidence="6" type="ORF">RY831_31725</name>
</gene>
<reference evidence="6 7" key="1">
    <citation type="submission" date="2023-10" db="EMBL/GenBank/DDBJ databases">
        <title>Noviherbaspirillum sp. CPCC 100848 genome assembly.</title>
        <authorList>
            <person name="Li X.Y."/>
            <person name="Fang X.M."/>
        </authorList>
    </citation>
    <scope>NUCLEOTIDE SEQUENCE [LARGE SCALE GENOMIC DNA]</scope>
    <source>
        <strain evidence="6 7">CPCC 100848</strain>
    </source>
</reference>
<proteinExistence type="predicted"/>
<sequence>MPKVIEGRANYHHGNLRQAVIDATLALVEEGGFENVNLREVARRAGVSTGAPFRHFPNKTALLTAVAEEAMQFFRKEIVSELKKLDDADPLLRFRAIGMAYLNWAVRHPTHFQIISAQSQIDFDGSESLRRDNEEVRALMDGVPPKIQFGGRALVFGLARMYVSGHFSQWGLSKTSARRAMSEILDTFIDGLSVEIKEVAAPGTR</sequence>
<evidence type="ECO:0000259" key="5">
    <source>
        <dbReference type="PROSITE" id="PS50977"/>
    </source>
</evidence>
<dbReference type="InterPro" id="IPR025996">
    <property type="entry name" value="MT1864/Rv1816-like_C"/>
</dbReference>
<keyword evidence="1" id="KW-0805">Transcription regulation</keyword>
<dbReference type="InterPro" id="IPR036271">
    <property type="entry name" value="Tet_transcr_reg_TetR-rel_C_sf"/>
</dbReference>
<feature type="domain" description="HTH tetR-type" evidence="5">
    <location>
        <begin position="14"/>
        <end position="74"/>
    </location>
</feature>
<evidence type="ECO:0000256" key="4">
    <source>
        <dbReference type="PROSITE-ProRule" id="PRU00335"/>
    </source>
</evidence>
<dbReference type="Gene3D" id="1.10.357.10">
    <property type="entry name" value="Tetracycline Repressor, domain 2"/>
    <property type="match status" value="1"/>
</dbReference>
<keyword evidence="7" id="KW-1185">Reference proteome</keyword>
<evidence type="ECO:0000256" key="1">
    <source>
        <dbReference type="ARBA" id="ARBA00023015"/>
    </source>
</evidence>
<evidence type="ECO:0000256" key="3">
    <source>
        <dbReference type="ARBA" id="ARBA00023163"/>
    </source>
</evidence>
<accession>A0ABU6JJ31</accession>
<dbReference type="PROSITE" id="PS50977">
    <property type="entry name" value="HTH_TETR_2"/>
    <property type="match status" value="1"/>
</dbReference>
<dbReference type="EMBL" id="JAWIIV010000069">
    <property type="protein sequence ID" value="MEC4723695.1"/>
    <property type="molecule type" value="Genomic_DNA"/>
</dbReference>
<dbReference type="Pfam" id="PF00440">
    <property type="entry name" value="TetR_N"/>
    <property type="match status" value="1"/>
</dbReference>
<evidence type="ECO:0000256" key="2">
    <source>
        <dbReference type="ARBA" id="ARBA00023125"/>
    </source>
</evidence>
<dbReference type="RefSeq" id="WP_326510298.1">
    <property type="nucleotide sequence ID" value="NZ_JAWIIV010000069.1"/>
</dbReference>
<dbReference type="InterPro" id="IPR009057">
    <property type="entry name" value="Homeodomain-like_sf"/>
</dbReference>
<keyword evidence="2 4" id="KW-0238">DNA-binding</keyword>
<dbReference type="PANTHER" id="PTHR30055">
    <property type="entry name" value="HTH-TYPE TRANSCRIPTIONAL REGULATOR RUTR"/>
    <property type="match status" value="1"/>
</dbReference>
<dbReference type="Proteomes" id="UP001352263">
    <property type="component" value="Unassembled WGS sequence"/>
</dbReference>
<evidence type="ECO:0000313" key="7">
    <source>
        <dbReference type="Proteomes" id="UP001352263"/>
    </source>
</evidence>
<dbReference type="InterPro" id="IPR001647">
    <property type="entry name" value="HTH_TetR"/>
</dbReference>
<keyword evidence="3" id="KW-0804">Transcription</keyword>